<comment type="caution">
    <text evidence="1">The sequence shown here is derived from an EMBL/GenBank/DDBJ whole genome shotgun (WGS) entry which is preliminary data.</text>
</comment>
<dbReference type="EMBL" id="BSNT01000015">
    <property type="protein sequence ID" value="GLQ58585.1"/>
    <property type="molecule type" value="Genomic_DNA"/>
</dbReference>
<accession>A0ABQ5WGJ9</accession>
<evidence type="ECO:0000313" key="2">
    <source>
        <dbReference type="Proteomes" id="UP001156613"/>
    </source>
</evidence>
<organism evidence="1 2">
    <name type="scientific">Gluconobacter japonicus</name>
    <dbReference type="NCBI Taxonomy" id="376620"/>
    <lineage>
        <taxon>Bacteria</taxon>
        <taxon>Pseudomonadati</taxon>
        <taxon>Pseudomonadota</taxon>
        <taxon>Alphaproteobacteria</taxon>
        <taxon>Acetobacterales</taxon>
        <taxon>Acetobacteraceae</taxon>
        <taxon>Gluconobacter</taxon>
    </lineage>
</organism>
<reference evidence="2" key="1">
    <citation type="journal article" date="2019" name="Int. J. Syst. Evol. Microbiol.">
        <title>The Global Catalogue of Microorganisms (GCM) 10K type strain sequencing project: providing services to taxonomists for standard genome sequencing and annotation.</title>
        <authorList>
            <consortium name="The Broad Institute Genomics Platform"/>
            <consortium name="The Broad Institute Genome Sequencing Center for Infectious Disease"/>
            <person name="Wu L."/>
            <person name="Ma J."/>
        </authorList>
    </citation>
    <scope>NUCLEOTIDE SEQUENCE [LARGE SCALE GENOMIC DNA]</scope>
    <source>
        <strain evidence="2">NBRC 3271</strain>
    </source>
</reference>
<name>A0ABQ5WGJ9_GLUJA</name>
<gene>
    <name evidence="1" type="ORF">GCM10010937_03870</name>
</gene>
<dbReference type="Proteomes" id="UP001156613">
    <property type="component" value="Unassembled WGS sequence"/>
</dbReference>
<sequence length="58" mass="6534">MFQIDPALMAFLLCMLQLRECNRIVCGGLCPNLPNRGVLISVRENQKYEPKARRAGNA</sequence>
<protein>
    <submittedName>
        <fullName evidence="1">Uncharacterized protein</fullName>
    </submittedName>
</protein>
<keyword evidence="2" id="KW-1185">Reference proteome</keyword>
<proteinExistence type="predicted"/>
<evidence type="ECO:0000313" key="1">
    <source>
        <dbReference type="EMBL" id="GLQ58585.1"/>
    </source>
</evidence>